<reference evidence="1" key="1">
    <citation type="submission" date="2015-12" db="EMBL/GenBank/DDBJ databases">
        <title>Update maize B73 reference genome by single molecule sequencing technologies.</title>
        <authorList>
            <consortium name="Maize Genome Sequencing Project"/>
            <person name="Ware D."/>
        </authorList>
    </citation>
    <scope>NUCLEOTIDE SEQUENCE [LARGE SCALE GENOMIC DNA]</scope>
    <source>
        <tissue evidence="1">Seedling</tissue>
    </source>
</reference>
<protein>
    <submittedName>
        <fullName evidence="1">E3 ubiquitin-protein ligase PRT6</fullName>
    </submittedName>
</protein>
<dbReference type="AlphaFoldDB" id="A0A1D6MLF1"/>
<sequence>MDLIEPIFQGTMCSKVWIIYMPYLILKYKKIDIFVFPQYPLCSLCLLFLNL</sequence>
<organism evidence="1">
    <name type="scientific">Zea mays</name>
    <name type="common">Maize</name>
    <dbReference type="NCBI Taxonomy" id="4577"/>
    <lineage>
        <taxon>Eukaryota</taxon>
        <taxon>Viridiplantae</taxon>
        <taxon>Streptophyta</taxon>
        <taxon>Embryophyta</taxon>
        <taxon>Tracheophyta</taxon>
        <taxon>Spermatophyta</taxon>
        <taxon>Magnoliopsida</taxon>
        <taxon>Liliopsida</taxon>
        <taxon>Poales</taxon>
        <taxon>Poaceae</taxon>
        <taxon>PACMAD clade</taxon>
        <taxon>Panicoideae</taxon>
        <taxon>Andropogonodae</taxon>
        <taxon>Andropogoneae</taxon>
        <taxon>Tripsacinae</taxon>
        <taxon>Zea</taxon>
    </lineage>
</organism>
<accession>A0A1D6MLF1</accession>
<dbReference type="EMBL" id="CM007649">
    <property type="protein sequence ID" value="ONM30030.1"/>
    <property type="molecule type" value="Genomic_DNA"/>
</dbReference>
<evidence type="ECO:0000313" key="1">
    <source>
        <dbReference type="EMBL" id="ONM30030.1"/>
    </source>
</evidence>
<name>A0A1D6MLF1_MAIZE</name>
<gene>
    <name evidence="1" type="ORF">ZEAMMB73_Zm00001d039860</name>
</gene>
<proteinExistence type="predicted"/>